<keyword evidence="2" id="KW-0808">Transferase</keyword>
<dbReference type="InterPro" id="IPR027417">
    <property type="entry name" value="P-loop_NTPase"/>
</dbReference>
<dbReference type="Gene3D" id="3.40.50.300">
    <property type="entry name" value="P-loop containing nucleotide triphosphate hydrolases"/>
    <property type="match status" value="1"/>
</dbReference>
<proteinExistence type="predicted"/>
<name>A0ABY5J229_9BACT</name>
<protein>
    <submittedName>
        <fullName evidence="2">Deoxynucleoside kinase</fullName>
    </submittedName>
</protein>
<reference evidence="2" key="1">
    <citation type="submission" date="2022-07" db="EMBL/GenBank/DDBJ databases">
        <title>Complete genome of Mycoplasma equigenitalium type strain T37.</title>
        <authorList>
            <person name="Spergser J."/>
        </authorList>
    </citation>
    <scope>NUCLEOTIDE SEQUENCE</scope>
    <source>
        <strain evidence="2">T37</strain>
    </source>
</reference>
<feature type="domain" description="Deoxynucleoside kinase" evidence="1">
    <location>
        <begin position="3"/>
        <end position="207"/>
    </location>
</feature>
<dbReference type="RefSeq" id="WP_129721769.1">
    <property type="nucleotide sequence ID" value="NZ_CP101808.1"/>
</dbReference>
<evidence type="ECO:0000313" key="3">
    <source>
        <dbReference type="Proteomes" id="UP001059576"/>
    </source>
</evidence>
<organism evidence="2 3">
    <name type="scientific">Mycoplasmopsis equigenitalium</name>
    <dbReference type="NCBI Taxonomy" id="114883"/>
    <lineage>
        <taxon>Bacteria</taxon>
        <taxon>Bacillati</taxon>
        <taxon>Mycoplasmatota</taxon>
        <taxon>Mycoplasmoidales</taxon>
        <taxon>Metamycoplasmataceae</taxon>
        <taxon>Mycoplasmopsis</taxon>
    </lineage>
</organism>
<dbReference type="Pfam" id="PF01712">
    <property type="entry name" value="dNK"/>
    <property type="match status" value="1"/>
</dbReference>
<dbReference type="InterPro" id="IPR002624">
    <property type="entry name" value="DCK/DGK"/>
</dbReference>
<dbReference type="EMBL" id="CP101808">
    <property type="protein sequence ID" value="UUD37279.1"/>
    <property type="molecule type" value="Genomic_DNA"/>
</dbReference>
<evidence type="ECO:0000259" key="1">
    <source>
        <dbReference type="Pfam" id="PF01712"/>
    </source>
</evidence>
<evidence type="ECO:0000313" key="2">
    <source>
        <dbReference type="EMBL" id="UUD37279.1"/>
    </source>
</evidence>
<keyword evidence="2" id="KW-0418">Kinase</keyword>
<dbReference type="SUPFAM" id="SSF52540">
    <property type="entry name" value="P-loop containing nucleoside triphosphate hydrolases"/>
    <property type="match status" value="1"/>
</dbReference>
<keyword evidence="3" id="KW-1185">Reference proteome</keyword>
<dbReference type="PANTHER" id="PTHR10513:SF35">
    <property type="entry name" value="DEOXYADENOSINE KINASE"/>
    <property type="match status" value="1"/>
</dbReference>
<dbReference type="Proteomes" id="UP001059576">
    <property type="component" value="Chromosome"/>
</dbReference>
<dbReference type="PANTHER" id="PTHR10513">
    <property type="entry name" value="DEOXYNUCLEOSIDE KINASE"/>
    <property type="match status" value="1"/>
</dbReference>
<dbReference type="GO" id="GO:0016301">
    <property type="term" value="F:kinase activity"/>
    <property type="evidence" value="ECO:0007669"/>
    <property type="project" value="UniProtKB-KW"/>
</dbReference>
<gene>
    <name evidence="2" type="ORF">NPA09_01765</name>
</gene>
<dbReference type="InterPro" id="IPR031314">
    <property type="entry name" value="DNK_dom"/>
</dbReference>
<sequence length="226" mass="26931">MVIGISGNIASGKSTLSKALHKHYKTSMVIEEFKDDDPVFNTFLRWIYEQKPNIDIGFQSYIVESLTDNFKRLNNKFLETRNHQNDLLILDRFVLEHYVFAVANLEKKEKKYLEAFNALFEEILDLEANPDLAIYLDMTFETFKKHLFKRNREVETSNWDANYNYFKRLHELYKDVFIEVVEKFQIPYYIIDVNNLTSKEVTEKAIAIIDNHDFSTSKRMKWKNTN</sequence>
<dbReference type="InterPro" id="IPR050566">
    <property type="entry name" value="Deoxyribonucleoside_kinase"/>
</dbReference>
<dbReference type="PIRSF" id="PIRSF000705">
    <property type="entry name" value="DNK"/>
    <property type="match status" value="1"/>
</dbReference>
<accession>A0ABY5J229</accession>